<dbReference type="RefSeq" id="WP_168934795.1">
    <property type="nucleotide sequence ID" value="NZ_JABAFY010000004.1"/>
</dbReference>
<feature type="compositionally biased region" description="Gly residues" evidence="1">
    <location>
        <begin position="201"/>
        <end position="214"/>
    </location>
</feature>
<dbReference type="AlphaFoldDB" id="A0A848CEP2"/>
<feature type="region of interest" description="Disordered" evidence="1">
    <location>
        <begin position="158"/>
        <end position="222"/>
    </location>
</feature>
<dbReference type="Proteomes" id="UP000522333">
    <property type="component" value="Unassembled WGS sequence"/>
</dbReference>
<comment type="caution">
    <text evidence="3">The sequence shown here is derived from an EMBL/GenBank/DDBJ whole genome shotgun (WGS) entry which is preliminary data.</text>
</comment>
<proteinExistence type="predicted"/>
<protein>
    <recommendedName>
        <fullName evidence="5">Lipoprotein</fullName>
    </recommendedName>
</protein>
<dbReference type="PROSITE" id="PS51257">
    <property type="entry name" value="PROKAR_LIPOPROTEIN"/>
    <property type="match status" value="1"/>
</dbReference>
<feature type="chain" id="PRO_5032880166" description="Lipoprotein" evidence="2">
    <location>
        <begin position="18"/>
        <end position="222"/>
    </location>
</feature>
<evidence type="ECO:0000313" key="4">
    <source>
        <dbReference type="Proteomes" id="UP000522333"/>
    </source>
</evidence>
<accession>A0A848CEP2</accession>
<evidence type="ECO:0000313" key="3">
    <source>
        <dbReference type="EMBL" id="NME51349.1"/>
    </source>
</evidence>
<evidence type="ECO:0000256" key="2">
    <source>
        <dbReference type="SAM" id="SignalP"/>
    </source>
</evidence>
<evidence type="ECO:0000256" key="1">
    <source>
        <dbReference type="SAM" id="MobiDB-lite"/>
    </source>
</evidence>
<feature type="compositionally biased region" description="Gly residues" evidence="1">
    <location>
        <begin position="158"/>
        <end position="187"/>
    </location>
</feature>
<dbReference type="EMBL" id="JABAFY010000004">
    <property type="protein sequence ID" value="NME51349.1"/>
    <property type="molecule type" value="Genomic_DNA"/>
</dbReference>
<sequence length="222" mass="22564">MRRLLVTLILGVFLASAAGCADLGISNPFESTPTAANSQLLGISLPAGMELSTQHCARTTGSDGQPQGMETAYGQADRMQVAQSLFNNMQGAGWNVRMSLRKADRIMLAFENGNRLAVISLYSQTVYSCVAEIWVSEKMADGSSLNLLPLRGEGSQNSGGFGGFGGSSDGASGGGFESNGPATGGGFETPDGGSTPPPVGNSGGWGSSSGGSSGSGLQERLL</sequence>
<name>A0A848CEP2_9BACT</name>
<feature type="signal peptide" evidence="2">
    <location>
        <begin position="1"/>
        <end position="17"/>
    </location>
</feature>
<organism evidence="3 4">
    <name type="scientific">Desulfovibrio piger</name>
    <dbReference type="NCBI Taxonomy" id="901"/>
    <lineage>
        <taxon>Bacteria</taxon>
        <taxon>Pseudomonadati</taxon>
        <taxon>Thermodesulfobacteriota</taxon>
        <taxon>Desulfovibrionia</taxon>
        <taxon>Desulfovibrionales</taxon>
        <taxon>Desulfovibrionaceae</taxon>
        <taxon>Desulfovibrio</taxon>
    </lineage>
</organism>
<keyword evidence="2" id="KW-0732">Signal</keyword>
<evidence type="ECO:0008006" key="5">
    <source>
        <dbReference type="Google" id="ProtNLM"/>
    </source>
</evidence>
<reference evidence="3 4" key="1">
    <citation type="submission" date="2020-04" db="EMBL/GenBank/DDBJ databases">
        <authorList>
            <person name="Hitch T.C.A."/>
            <person name="Wylensek D."/>
            <person name="Clavel T."/>
        </authorList>
    </citation>
    <scope>NUCLEOTIDE SEQUENCE [LARGE SCALE GENOMIC DNA]</scope>
    <source>
        <strain evidence="3 4">PG-251-APC-1</strain>
    </source>
</reference>
<gene>
    <name evidence="3" type="ORF">HF854_02130</name>
</gene>